<reference evidence="2" key="1">
    <citation type="submission" date="2022-11" db="UniProtKB">
        <authorList>
            <consortium name="WormBaseParasite"/>
        </authorList>
    </citation>
    <scope>IDENTIFICATION</scope>
</reference>
<dbReference type="Proteomes" id="UP000887580">
    <property type="component" value="Unplaced"/>
</dbReference>
<accession>A0AC35FTU5</accession>
<dbReference type="WBParaSite" id="PS1159_v2.g20632.t1">
    <property type="protein sequence ID" value="PS1159_v2.g20632.t1"/>
    <property type="gene ID" value="PS1159_v2.g20632"/>
</dbReference>
<sequence length="182" mass="20131">MQFKKTYKNIKFKKSKAPKKWKNTLQATAFKPACTPVARFQAEKEKSSEDCLYLNIFAPQSPSPNPSGYPVLFFIHGGGFIGGSAKFHGYETLANHFVSRGIIVVTIQYRLGPLGFMAWGDDIFPGNYGLWDMKAALKFISTNIKEFGGNPKRITLWGQSAGAAAVSALTLSKETRVKTLEN</sequence>
<evidence type="ECO:0000313" key="1">
    <source>
        <dbReference type="Proteomes" id="UP000887580"/>
    </source>
</evidence>
<protein>
    <submittedName>
        <fullName evidence="2">Carboxylic ester hydrolase</fullName>
    </submittedName>
</protein>
<evidence type="ECO:0000313" key="2">
    <source>
        <dbReference type="WBParaSite" id="PS1159_v2.g20632.t1"/>
    </source>
</evidence>
<proteinExistence type="predicted"/>
<organism evidence="1 2">
    <name type="scientific">Panagrolaimus sp. PS1159</name>
    <dbReference type="NCBI Taxonomy" id="55785"/>
    <lineage>
        <taxon>Eukaryota</taxon>
        <taxon>Metazoa</taxon>
        <taxon>Ecdysozoa</taxon>
        <taxon>Nematoda</taxon>
        <taxon>Chromadorea</taxon>
        <taxon>Rhabditida</taxon>
        <taxon>Tylenchina</taxon>
        <taxon>Panagrolaimomorpha</taxon>
        <taxon>Panagrolaimoidea</taxon>
        <taxon>Panagrolaimidae</taxon>
        <taxon>Panagrolaimus</taxon>
    </lineage>
</organism>
<name>A0AC35FTU5_9BILA</name>